<dbReference type="AlphaFoldDB" id="A0A077M4Q8"/>
<gene>
    <name evidence="1" type="ORF">BN12_40059</name>
</gene>
<dbReference type="STRING" id="1194083.BN12_40059"/>
<reference evidence="1 2" key="1">
    <citation type="journal article" date="2013" name="ISME J.">
        <title>A metabolic model for members of the genus Tetrasphaera involved in enhanced biological phosphorus removal.</title>
        <authorList>
            <person name="Kristiansen R."/>
            <person name="Nguyen H.T.T."/>
            <person name="Saunders A.M."/>
            <person name="Nielsen J.L."/>
            <person name="Wimmer R."/>
            <person name="Le V.Q."/>
            <person name="McIlroy S.J."/>
            <person name="Petrovski S."/>
            <person name="Seviour R.J."/>
            <person name="Calteau A."/>
            <person name="Nielsen K.L."/>
            <person name="Nielsen P.H."/>
        </authorList>
    </citation>
    <scope>NUCLEOTIDE SEQUENCE [LARGE SCALE GENOMIC DNA]</scope>
    <source>
        <strain evidence="1 2">T1-X7</strain>
    </source>
</reference>
<protein>
    <submittedName>
        <fullName evidence="1">Uncharacterized protein</fullName>
    </submittedName>
</protein>
<dbReference type="RefSeq" id="WP_048549719.1">
    <property type="nucleotide sequence ID" value="NZ_HF570958.1"/>
</dbReference>
<dbReference type="EMBL" id="CAJB01000334">
    <property type="protein sequence ID" value="CCH79089.1"/>
    <property type="molecule type" value="Genomic_DNA"/>
</dbReference>
<organism evidence="1 2">
    <name type="scientific">Nostocoides japonicum T1-X7</name>
    <dbReference type="NCBI Taxonomy" id="1194083"/>
    <lineage>
        <taxon>Bacteria</taxon>
        <taxon>Bacillati</taxon>
        <taxon>Actinomycetota</taxon>
        <taxon>Actinomycetes</taxon>
        <taxon>Micrococcales</taxon>
        <taxon>Intrasporangiaceae</taxon>
        <taxon>Nostocoides</taxon>
    </lineage>
</organism>
<dbReference type="Proteomes" id="UP000035721">
    <property type="component" value="Unassembled WGS sequence"/>
</dbReference>
<proteinExistence type="predicted"/>
<dbReference type="OrthoDB" id="5165480at2"/>
<name>A0A077M4Q8_9MICO</name>
<sequence length="373" mass="39837">MAPFDPAHPAAPYDDRSAALLSQSLTHLVTGVLILPDGTPVPIDIEGGTVTADETRAPRWEATLTCKVPADQQTLSLIDPRQPVRLVIYAGYQWPDRTQDVQHLCDLGLVGRSVNRPADTMTLHAVSDERFVMDNAASNGGTVNQSTTLAAIQYVIGQCVPAGTTITTSVTTVGGTINQTEDGQDKWNLIEDLADRINVDVYDDGTRAWFIGDRPSIGTVAAHTIQVGPTGTLTDADTDLTRDDFANRVFLRYKWTDTGGTDHTINAVKSITSGAYAAVTGNLKVYSETRDIPTTQANADAAATSLLRRTVSRGRSLSVTAISAYWLRPGHTIFITLPFGSGEAAVLASVTFDMKTGAMTLTTRLPDSSASIA</sequence>
<evidence type="ECO:0000313" key="2">
    <source>
        <dbReference type="Proteomes" id="UP000035721"/>
    </source>
</evidence>
<accession>A0A077M4Q8</accession>
<evidence type="ECO:0000313" key="1">
    <source>
        <dbReference type="EMBL" id="CCH79089.1"/>
    </source>
</evidence>
<comment type="caution">
    <text evidence="1">The sequence shown here is derived from an EMBL/GenBank/DDBJ whole genome shotgun (WGS) entry which is preliminary data.</text>
</comment>
<keyword evidence="2" id="KW-1185">Reference proteome</keyword>